<feature type="region of interest" description="Disordered" evidence="1">
    <location>
        <begin position="127"/>
        <end position="207"/>
    </location>
</feature>
<proteinExistence type="predicted"/>
<dbReference type="PRINTS" id="PR01217">
    <property type="entry name" value="PRICHEXTENSN"/>
</dbReference>
<gene>
    <name evidence="2" type="ORF">FTUN_2277</name>
</gene>
<dbReference type="RefSeq" id="WP_171470682.1">
    <property type="nucleotide sequence ID" value="NZ_CP053452.2"/>
</dbReference>
<evidence type="ECO:0000313" key="3">
    <source>
        <dbReference type="Proteomes" id="UP000503447"/>
    </source>
</evidence>
<accession>A0A6M5YMD1</accession>
<feature type="compositionally biased region" description="Basic and acidic residues" evidence="1">
    <location>
        <begin position="136"/>
        <end position="150"/>
    </location>
</feature>
<reference evidence="3" key="1">
    <citation type="submission" date="2020-05" db="EMBL/GenBank/DDBJ databases">
        <title>Frigoriglobus tundricola gen. nov., sp. nov., a psychrotolerant cellulolytic planctomycete of the family Gemmataceae with two divergent copies of 16S rRNA gene.</title>
        <authorList>
            <person name="Kulichevskaya I.S."/>
            <person name="Ivanova A.A."/>
            <person name="Naumoff D.G."/>
            <person name="Beletsky A.V."/>
            <person name="Rijpstra W.I.C."/>
            <person name="Sinninghe Damste J.S."/>
            <person name="Mardanov A.V."/>
            <person name="Ravin N.V."/>
            <person name="Dedysh S.N."/>
        </authorList>
    </citation>
    <scope>NUCLEOTIDE SEQUENCE [LARGE SCALE GENOMIC DNA]</scope>
    <source>
        <strain evidence="3">PL17</strain>
    </source>
</reference>
<keyword evidence="3" id="KW-1185">Reference proteome</keyword>
<name>A0A6M5YMD1_9BACT</name>
<dbReference type="Proteomes" id="UP000503447">
    <property type="component" value="Chromosome"/>
</dbReference>
<dbReference type="AlphaFoldDB" id="A0A6M5YMD1"/>
<evidence type="ECO:0000313" key="2">
    <source>
        <dbReference type="EMBL" id="QJW94754.1"/>
    </source>
</evidence>
<dbReference type="EMBL" id="CP053452">
    <property type="protein sequence ID" value="QJW94754.1"/>
    <property type="molecule type" value="Genomic_DNA"/>
</dbReference>
<feature type="compositionally biased region" description="Basic and acidic residues" evidence="1">
    <location>
        <begin position="163"/>
        <end position="172"/>
    </location>
</feature>
<feature type="compositionally biased region" description="Low complexity" evidence="1">
    <location>
        <begin position="176"/>
        <end position="189"/>
    </location>
</feature>
<dbReference type="KEGG" id="ftj:FTUN_2277"/>
<sequence>MIRYRCPHCAALIVAHERRAGQSSVCKTCVKPHPIPADPVHWLTETGEPLHPPVVSLPAPVASPPAPEPVAVQEERAVVPDAFPERAAIPEELARPAIVAPEPLAPTAPEIQLPELIAEPVPVPVTSVLPPAPRPPVEREPAPIAREPDPRPVPPPAPVPGRQRPDAPRSEPDPQPARAPGRPRAFLAPCRRSARSERTRGTRTPRS</sequence>
<protein>
    <submittedName>
        <fullName evidence="2">Uncharacterized protein</fullName>
    </submittedName>
</protein>
<evidence type="ECO:0000256" key="1">
    <source>
        <dbReference type="SAM" id="MobiDB-lite"/>
    </source>
</evidence>
<organism evidence="2 3">
    <name type="scientific">Frigoriglobus tundricola</name>
    <dbReference type="NCBI Taxonomy" id="2774151"/>
    <lineage>
        <taxon>Bacteria</taxon>
        <taxon>Pseudomonadati</taxon>
        <taxon>Planctomycetota</taxon>
        <taxon>Planctomycetia</taxon>
        <taxon>Gemmatales</taxon>
        <taxon>Gemmataceae</taxon>
        <taxon>Frigoriglobus</taxon>
    </lineage>
</organism>